<evidence type="ECO:0000256" key="6">
    <source>
        <dbReference type="SAM" id="Phobius"/>
    </source>
</evidence>
<feature type="compositionally biased region" description="Basic residues" evidence="5">
    <location>
        <begin position="1"/>
        <end position="10"/>
    </location>
</feature>
<sequence length="492" mass="51388">MEVPRVHSRRSGTPSTGGRTPRPEAPEAELAADGDSGDGKARGWRSAHTQVVIVGFLAFCGPGLFNALTGLGGAGSSDPTVAAIANGCLYCTFAASSYFAGAAFNLLGPVPLFVVGGLTYAAYAACVYFSAQHGFLAAVGGVLLGVGAGLFWTAQGALMMAYATPQSRGRLIGLFWIIFNLGGVAGGLLEFGLNYSNEAGSASAASYFSFIAAMLAGALLSPFLLARPSQVVREDGSSVAFEQARSPKEELIAAVEAFSDPFVRRNLLFWFASNWFYTYDFNGFNGTQFNVRTRGLNSAVFWAAQMLAAWAFGTVLDGPQTPAKRAVWGMTLVAAALVVSLVPAIWLNYASSCGVGYGFDKDAPCSLDFLSDAQASAAPMLVFALLGAADAMYQNYAYWLMSMASGGDVRRMVQYSAAYKGTQSLGAGVAWLSDLGGGFPYRSQGVVALTLTLMACAPVVPTFALLDGAAGKAERRPDASYGSPTTVGYSEC</sequence>
<name>A0ABN9WPV7_9DINO</name>
<keyword evidence="3 6" id="KW-1133">Transmembrane helix</keyword>
<feature type="transmembrane region" description="Helical" evidence="6">
    <location>
        <begin position="299"/>
        <end position="316"/>
    </location>
</feature>
<evidence type="ECO:0000313" key="8">
    <source>
        <dbReference type="Proteomes" id="UP001189429"/>
    </source>
</evidence>
<feature type="transmembrane region" description="Helical" evidence="6">
    <location>
        <begin position="171"/>
        <end position="193"/>
    </location>
</feature>
<feature type="transmembrane region" description="Helical" evidence="6">
    <location>
        <begin position="80"/>
        <end position="100"/>
    </location>
</feature>
<dbReference type="PANTHER" id="PTHR23294">
    <property type="entry name" value="ET TRANSLATION PRODUCT-RELATED"/>
    <property type="match status" value="1"/>
</dbReference>
<comment type="subcellular location">
    <subcellularLocation>
        <location evidence="1">Membrane</location>
        <topology evidence="1">Multi-pass membrane protein</topology>
    </subcellularLocation>
</comment>
<feature type="compositionally biased region" description="Acidic residues" evidence="5">
    <location>
        <begin position="26"/>
        <end position="36"/>
    </location>
</feature>
<proteinExistence type="predicted"/>
<accession>A0ABN9WPV7</accession>
<keyword evidence="2 6" id="KW-0812">Transmembrane</keyword>
<protein>
    <submittedName>
        <fullName evidence="7">Uncharacterized protein</fullName>
    </submittedName>
</protein>
<dbReference type="InterPro" id="IPR010291">
    <property type="entry name" value="Ion_channel_UNC-93"/>
</dbReference>
<feature type="transmembrane region" description="Helical" evidence="6">
    <location>
        <begin position="205"/>
        <end position="225"/>
    </location>
</feature>
<feature type="region of interest" description="Disordered" evidence="5">
    <location>
        <begin position="1"/>
        <end position="42"/>
    </location>
</feature>
<dbReference type="Proteomes" id="UP001189429">
    <property type="component" value="Unassembled WGS sequence"/>
</dbReference>
<feature type="transmembrane region" description="Helical" evidence="6">
    <location>
        <begin position="112"/>
        <end position="131"/>
    </location>
</feature>
<feature type="transmembrane region" description="Helical" evidence="6">
    <location>
        <begin position="328"/>
        <end position="349"/>
    </location>
</feature>
<evidence type="ECO:0000256" key="1">
    <source>
        <dbReference type="ARBA" id="ARBA00004141"/>
    </source>
</evidence>
<dbReference type="InterPro" id="IPR036259">
    <property type="entry name" value="MFS_trans_sf"/>
</dbReference>
<feature type="transmembrane region" description="Helical" evidence="6">
    <location>
        <begin position="51"/>
        <end position="74"/>
    </location>
</feature>
<reference evidence="7" key="1">
    <citation type="submission" date="2023-10" db="EMBL/GenBank/DDBJ databases">
        <authorList>
            <person name="Chen Y."/>
            <person name="Shah S."/>
            <person name="Dougan E. K."/>
            <person name="Thang M."/>
            <person name="Chan C."/>
        </authorList>
    </citation>
    <scope>NUCLEOTIDE SEQUENCE [LARGE SCALE GENOMIC DNA]</scope>
</reference>
<dbReference type="Pfam" id="PF05978">
    <property type="entry name" value="UNC-93"/>
    <property type="match status" value="1"/>
</dbReference>
<dbReference type="Gene3D" id="1.20.1250.20">
    <property type="entry name" value="MFS general substrate transporter like domains"/>
    <property type="match status" value="1"/>
</dbReference>
<keyword evidence="8" id="KW-1185">Reference proteome</keyword>
<dbReference type="EMBL" id="CAUYUJ010018944">
    <property type="protein sequence ID" value="CAK0887446.1"/>
    <property type="molecule type" value="Genomic_DNA"/>
</dbReference>
<evidence type="ECO:0000256" key="5">
    <source>
        <dbReference type="SAM" id="MobiDB-lite"/>
    </source>
</evidence>
<dbReference type="InterPro" id="IPR051617">
    <property type="entry name" value="UNC-93-like_regulator"/>
</dbReference>
<feature type="transmembrane region" description="Helical" evidence="6">
    <location>
        <begin position="137"/>
        <end position="159"/>
    </location>
</feature>
<evidence type="ECO:0000256" key="4">
    <source>
        <dbReference type="ARBA" id="ARBA00023136"/>
    </source>
</evidence>
<dbReference type="SUPFAM" id="SSF103473">
    <property type="entry name" value="MFS general substrate transporter"/>
    <property type="match status" value="1"/>
</dbReference>
<evidence type="ECO:0000313" key="7">
    <source>
        <dbReference type="EMBL" id="CAK0887446.1"/>
    </source>
</evidence>
<dbReference type="PANTHER" id="PTHR23294:SF59">
    <property type="entry name" value="UNC93-LIKE PROTEIN C922.05C"/>
    <property type="match status" value="1"/>
</dbReference>
<keyword evidence="4 6" id="KW-0472">Membrane</keyword>
<evidence type="ECO:0000256" key="3">
    <source>
        <dbReference type="ARBA" id="ARBA00022989"/>
    </source>
</evidence>
<comment type="caution">
    <text evidence="7">The sequence shown here is derived from an EMBL/GenBank/DDBJ whole genome shotgun (WGS) entry which is preliminary data.</text>
</comment>
<evidence type="ECO:0000256" key="2">
    <source>
        <dbReference type="ARBA" id="ARBA00022692"/>
    </source>
</evidence>
<gene>
    <name evidence="7" type="ORF">PCOR1329_LOCUS68502</name>
</gene>
<feature type="transmembrane region" description="Helical" evidence="6">
    <location>
        <begin position="369"/>
        <end position="393"/>
    </location>
</feature>
<organism evidence="7 8">
    <name type="scientific">Prorocentrum cordatum</name>
    <dbReference type="NCBI Taxonomy" id="2364126"/>
    <lineage>
        <taxon>Eukaryota</taxon>
        <taxon>Sar</taxon>
        <taxon>Alveolata</taxon>
        <taxon>Dinophyceae</taxon>
        <taxon>Prorocentrales</taxon>
        <taxon>Prorocentraceae</taxon>
        <taxon>Prorocentrum</taxon>
    </lineage>
</organism>
<feature type="transmembrane region" description="Helical" evidence="6">
    <location>
        <begin position="445"/>
        <end position="466"/>
    </location>
</feature>